<dbReference type="GO" id="GO:0046872">
    <property type="term" value="F:metal ion binding"/>
    <property type="evidence" value="ECO:0007669"/>
    <property type="project" value="UniProtKB-KW"/>
</dbReference>
<accession>A0A9W9SYE1</accession>
<evidence type="ECO:0000313" key="8">
    <source>
        <dbReference type="EMBL" id="KAJ5202652.1"/>
    </source>
</evidence>
<evidence type="ECO:0000256" key="5">
    <source>
        <dbReference type="ARBA" id="ARBA00023002"/>
    </source>
</evidence>
<dbReference type="PANTHER" id="PTHR43779:SF2">
    <property type="entry name" value="ALPHA-KETOGLUTARATE-DEPENDENT XANTHINE DIOXYGENASE XAN1"/>
    <property type="match status" value="1"/>
</dbReference>
<dbReference type="PANTHER" id="PTHR43779">
    <property type="entry name" value="DIOXYGENASE RV0097-RELATED"/>
    <property type="match status" value="1"/>
</dbReference>
<evidence type="ECO:0000313" key="9">
    <source>
        <dbReference type="Proteomes" id="UP001150942"/>
    </source>
</evidence>
<sequence length="390" mass="43644">MDGTTSFTVAPVERTSGQKFNFGARVTGVDFNNISDEDVDRLKAAVWRHKVIVVKAQHDLDPKKQWELVTRLDPKASDGHSHGDLETFRAKGGLLAQGREVVGIPGTENVRLIGKGFQGENHFGIENHTIERGLSNDFHAVPPSMEDFEKGITRFQRWHIDAPLYGKDPAWFTTLRCVTLPKGPDVTVEWADGSGRTIKSRPGQTAYFSTSQLYQMLTPEEQALVDHSWVEYAPYPYKWTERCKGNSNGLGLAEGGERLTLEELGEYDPSAIKKYPLVWVNPLTGEKAFQVHGNCARKLYLRSSQDEEPRIMEDVTEIVKFLLDIQNRVLKPEYVLLAPAEEGDMVIWDNYGVFHSAIDYPISMGPRSMHQANISGSIGPRGPVPIPLQA</sequence>
<evidence type="ECO:0000256" key="4">
    <source>
        <dbReference type="ARBA" id="ARBA00022964"/>
    </source>
</evidence>
<evidence type="ECO:0000259" key="7">
    <source>
        <dbReference type="Pfam" id="PF02668"/>
    </source>
</evidence>
<keyword evidence="6" id="KW-0408">Iron</keyword>
<comment type="similarity">
    <text evidence="2">Belongs to the TfdA dioxygenase family.</text>
</comment>
<keyword evidence="9" id="KW-1185">Reference proteome</keyword>
<gene>
    <name evidence="8" type="ORF">N7449_004731</name>
</gene>
<protein>
    <recommendedName>
        <fullName evidence="7">TauD/TfdA-like domain-containing protein</fullName>
    </recommendedName>
</protein>
<comment type="caution">
    <text evidence="8">The sequence shown here is derived from an EMBL/GenBank/DDBJ whole genome shotgun (WGS) entry which is preliminary data.</text>
</comment>
<dbReference type="GO" id="GO:0051213">
    <property type="term" value="F:dioxygenase activity"/>
    <property type="evidence" value="ECO:0007669"/>
    <property type="project" value="UniProtKB-KW"/>
</dbReference>
<comment type="cofactor">
    <cofactor evidence="1">
        <name>Fe(2+)</name>
        <dbReference type="ChEBI" id="CHEBI:29033"/>
    </cofactor>
</comment>
<reference evidence="8" key="1">
    <citation type="submission" date="2022-11" db="EMBL/GenBank/DDBJ databases">
        <authorList>
            <person name="Petersen C."/>
        </authorList>
    </citation>
    <scope>NUCLEOTIDE SEQUENCE</scope>
    <source>
        <strain evidence="8">IBT 20477</strain>
    </source>
</reference>
<evidence type="ECO:0000256" key="3">
    <source>
        <dbReference type="ARBA" id="ARBA00022723"/>
    </source>
</evidence>
<dbReference type="Proteomes" id="UP001150942">
    <property type="component" value="Unassembled WGS sequence"/>
</dbReference>
<dbReference type="InterPro" id="IPR003819">
    <property type="entry name" value="TauD/TfdA-like"/>
</dbReference>
<dbReference type="OrthoDB" id="93019at2759"/>
<keyword evidence="5" id="KW-0560">Oxidoreductase</keyword>
<proteinExistence type="inferred from homology"/>
<dbReference type="EMBL" id="JAPQKQ010000003">
    <property type="protein sequence ID" value="KAJ5202652.1"/>
    <property type="molecule type" value="Genomic_DNA"/>
</dbReference>
<dbReference type="InterPro" id="IPR042098">
    <property type="entry name" value="TauD-like_sf"/>
</dbReference>
<dbReference type="InterPro" id="IPR051178">
    <property type="entry name" value="TfdA_dioxygenase"/>
</dbReference>
<dbReference type="Gene3D" id="3.60.130.10">
    <property type="entry name" value="Clavaminate synthase-like"/>
    <property type="match status" value="1"/>
</dbReference>
<keyword evidence="3" id="KW-0479">Metal-binding</keyword>
<name>A0A9W9SYE1_9EURO</name>
<feature type="domain" description="TauD/TfdA-like" evidence="7">
    <location>
        <begin position="21"/>
        <end position="371"/>
    </location>
</feature>
<evidence type="ECO:0000256" key="2">
    <source>
        <dbReference type="ARBA" id="ARBA00005896"/>
    </source>
</evidence>
<dbReference type="SUPFAM" id="SSF51197">
    <property type="entry name" value="Clavaminate synthase-like"/>
    <property type="match status" value="1"/>
</dbReference>
<evidence type="ECO:0000256" key="6">
    <source>
        <dbReference type="ARBA" id="ARBA00023004"/>
    </source>
</evidence>
<evidence type="ECO:0000256" key="1">
    <source>
        <dbReference type="ARBA" id="ARBA00001954"/>
    </source>
</evidence>
<organism evidence="8 9">
    <name type="scientific">Penicillium cf. viridicatum</name>
    <dbReference type="NCBI Taxonomy" id="2972119"/>
    <lineage>
        <taxon>Eukaryota</taxon>
        <taxon>Fungi</taxon>
        <taxon>Dikarya</taxon>
        <taxon>Ascomycota</taxon>
        <taxon>Pezizomycotina</taxon>
        <taxon>Eurotiomycetes</taxon>
        <taxon>Eurotiomycetidae</taxon>
        <taxon>Eurotiales</taxon>
        <taxon>Aspergillaceae</taxon>
        <taxon>Penicillium</taxon>
    </lineage>
</organism>
<reference evidence="8" key="2">
    <citation type="journal article" date="2023" name="IMA Fungus">
        <title>Comparative genomic study of the Penicillium genus elucidates a diverse pangenome and 15 lateral gene transfer events.</title>
        <authorList>
            <person name="Petersen C."/>
            <person name="Sorensen T."/>
            <person name="Nielsen M.R."/>
            <person name="Sondergaard T.E."/>
            <person name="Sorensen J.L."/>
            <person name="Fitzpatrick D.A."/>
            <person name="Frisvad J.C."/>
            <person name="Nielsen K.L."/>
        </authorList>
    </citation>
    <scope>NUCLEOTIDE SEQUENCE</scope>
    <source>
        <strain evidence="8">IBT 20477</strain>
    </source>
</reference>
<keyword evidence="4" id="KW-0223">Dioxygenase</keyword>
<dbReference type="AlphaFoldDB" id="A0A9W9SYE1"/>
<dbReference type="Pfam" id="PF02668">
    <property type="entry name" value="TauD"/>
    <property type="match status" value="1"/>
</dbReference>